<dbReference type="Proteomes" id="UP000199771">
    <property type="component" value="Unassembled WGS sequence"/>
</dbReference>
<dbReference type="STRING" id="1076937.SAMN04488120_102241"/>
<dbReference type="SUPFAM" id="SSF160214">
    <property type="entry name" value="FlaG-like"/>
    <property type="match status" value="1"/>
</dbReference>
<dbReference type="InterPro" id="IPR035924">
    <property type="entry name" value="FlaG-like_sf"/>
</dbReference>
<dbReference type="Pfam" id="PF03646">
    <property type="entry name" value="FlaG"/>
    <property type="match status" value="1"/>
</dbReference>
<accession>A0A1I2HYJ8</accession>
<dbReference type="OrthoDB" id="5741693at2"/>
<dbReference type="AlphaFoldDB" id="A0A1I2HYJ8"/>
<keyword evidence="1" id="KW-0282">Flagellum</keyword>
<organism evidence="1 2">
    <name type="scientific">Fontimonas thermophila</name>
    <dbReference type="NCBI Taxonomy" id="1076937"/>
    <lineage>
        <taxon>Bacteria</taxon>
        <taxon>Pseudomonadati</taxon>
        <taxon>Pseudomonadota</taxon>
        <taxon>Gammaproteobacteria</taxon>
        <taxon>Nevskiales</taxon>
        <taxon>Nevskiaceae</taxon>
        <taxon>Fontimonas</taxon>
    </lineage>
</organism>
<dbReference type="InterPro" id="IPR005186">
    <property type="entry name" value="FlaG"/>
</dbReference>
<dbReference type="EMBL" id="FOOC01000002">
    <property type="protein sequence ID" value="SFF33431.1"/>
    <property type="molecule type" value="Genomic_DNA"/>
</dbReference>
<dbReference type="RefSeq" id="WP_091531518.1">
    <property type="nucleotide sequence ID" value="NZ_FOOC01000002.1"/>
</dbReference>
<proteinExistence type="predicted"/>
<evidence type="ECO:0000313" key="1">
    <source>
        <dbReference type="EMBL" id="SFF33431.1"/>
    </source>
</evidence>
<protein>
    <submittedName>
        <fullName evidence="1">Flagellar protein FlaG</fullName>
    </submittedName>
</protein>
<reference evidence="1 2" key="1">
    <citation type="submission" date="2016-10" db="EMBL/GenBank/DDBJ databases">
        <authorList>
            <person name="de Groot N.N."/>
        </authorList>
    </citation>
    <scope>NUCLEOTIDE SEQUENCE [LARGE SCALE GENOMIC DNA]</scope>
    <source>
        <strain evidence="1 2">DSM 23609</strain>
    </source>
</reference>
<keyword evidence="1" id="KW-0969">Cilium</keyword>
<sequence>MVNALNAPNAVVAPTAPWGDGRVAAAPSTHTMPVPRPPLTAEIPATPEDLAAALQKHAERAGAELSFRVDEELGRIVITVLDRRDGTILRQIPSEEAMRIARYLAEQISHVVDTVA</sequence>
<name>A0A1I2HYJ8_9GAMM</name>
<gene>
    <name evidence="1" type="ORF">SAMN04488120_102241</name>
</gene>
<dbReference type="PANTHER" id="PTHR37166:SF1">
    <property type="entry name" value="PROTEIN FLAG"/>
    <property type="match status" value="1"/>
</dbReference>
<keyword evidence="2" id="KW-1185">Reference proteome</keyword>
<dbReference type="PANTHER" id="PTHR37166">
    <property type="entry name" value="PROTEIN FLAG"/>
    <property type="match status" value="1"/>
</dbReference>
<keyword evidence="1" id="KW-0966">Cell projection</keyword>
<evidence type="ECO:0000313" key="2">
    <source>
        <dbReference type="Proteomes" id="UP000199771"/>
    </source>
</evidence>
<dbReference type="Gene3D" id="3.30.160.170">
    <property type="entry name" value="FlaG-like"/>
    <property type="match status" value="1"/>
</dbReference>